<protein>
    <submittedName>
        <fullName evidence="6">GMC oxidoreductase</fullName>
    </submittedName>
</protein>
<keyword evidence="7" id="KW-1185">Reference proteome</keyword>
<evidence type="ECO:0000313" key="6">
    <source>
        <dbReference type="EMBL" id="OCK80877.1"/>
    </source>
</evidence>
<dbReference type="Gene3D" id="3.50.50.60">
    <property type="entry name" value="FAD/NAD(P)-binding domain"/>
    <property type="match status" value="1"/>
</dbReference>
<dbReference type="SUPFAM" id="SSF54373">
    <property type="entry name" value="FAD-linked reductases, C-terminal domain"/>
    <property type="match status" value="1"/>
</dbReference>
<dbReference type="GO" id="GO:0044550">
    <property type="term" value="P:secondary metabolite biosynthetic process"/>
    <property type="evidence" value="ECO:0007669"/>
    <property type="project" value="TreeGrafter"/>
</dbReference>
<dbReference type="Pfam" id="PF00732">
    <property type="entry name" value="GMC_oxred_N"/>
    <property type="match status" value="1"/>
</dbReference>
<comment type="cofactor">
    <cofactor evidence="3">
        <name>FAD</name>
        <dbReference type="ChEBI" id="CHEBI:57692"/>
    </cofactor>
</comment>
<dbReference type="InterPro" id="IPR000172">
    <property type="entry name" value="GMC_OxRdtase_N"/>
</dbReference>
<evidence type="ECO:0000256" key="2">
    <source>
        <dbReference type="ARBA" id="ARBA00023180"/>
    </source>
</evidence>
<dbReference type="OrthoDB" id="269227at2759"/>
<dbReference type="InterPro" id="IPR012132">
    <property type="entry name" value="GMC_OxRdtase"/>
</dbReference>
<feature type="binding site" evidence="3">
    <location>
        <begin position="580"/>
        <end position="581"/>
    </location>
    <ligand>
        <name>FAD</name>
        <dbReference type="ChEBI" id="CHEBI:57692"/>
    </ligand>
</feature>
<dbReference type="GO" id="GO:0050660">
    <property type="term" value="F:flavin adenine dinucleotide binding"/>
    <property type="evidence" value="ECO:0007669"/>
    <property type="project" value="InterPro"/>
</dbReference>
<dbReference type="SUPFAM" id="SSF51905">
    <property type="entry name" value="FAD/NAD(P)-binding domain"/>
    <property type="match status" value="1"/>
</dbReference>
<proteinExistence type="inferred from homology"/>
<evidence type="ECO:0000256" key="4">
    <source>
        <dbReference type="SAM" id="SignalP"/>
    </source>
</evidence>
<evidence type="ECO:0000256" key="1">
    <source>
        <dbReference type="ARBA" id="ARBA00010790"/>
    </source>
</evidence>
<dbReference type="Gene3D" id="3.30.560.10">
    <property type="entry name" value="Glucose Oxidase, domain 3"/>
    <property type="match status" value="1"/>
</dbReference>
<dbReference type="EMBL" id="KV744942">
    <property type="protein sequence ID" value="OCK80877.1"/>
    <property type="molecule type" value="Genomic_DNA"/>
</dbReference>
<dbReference type="InterPro" id="IPR007867">
    <property type="entry name" value="GMC_OxRtase_C"/>
</dbReference>
<dbReference type="PIRSF" id="PIRSF000137">
    <property type="entry name" value="Alcohol_oxidase"/>
    <property type="match status" value="1"/>
</dbReference>
<dbReference type="Pfam" id="PF05199">
    <property type="entry name" value="GMC_oxred_C"/>
    <property type="match status" value="1"/>
</dbReference>
<feature type="signal peptide" evidence="4">
    <location>
        <begin position="1"/>
        <end position="16"/>
    </location>
</feature>
<keyword evidence="3" id="KW-0285">Flavoprotein</keyword>
<dbReference type="PROSITE" id="PS00624">
    <property type="entry name" value="GMC_OXRED_2"/>
    <property type="match status" value="1"/>
</dbReference>
<evidence type="ECO:0000256" key="3">
    <source>
        <dbReference type="PIRSR" id="PIRSR000137-2"/>
    </source>
</evidence>
<keyword evidence="3" id="KW-0274">FAD</keyword>
<dbReference type="GO" id="GO:0016614">
    <property type="term" value="F:oxidoreductase activity, acting on CH-OH group of donors"/>
    <property type="evidence" value="ECO:0007669"/>
    <property type="project" value="InterPro"/>
</dbReference>
<evidence type="ECO:0000313" key="7">
    <source>
        <dbReference type="Proteomes" id="UP000250266"/>
    </source>
</evidence>
<dbReference type="AlphaFoldDB" id="A0A8E2EBG2"/>
<dbReference type="PANTHER" id="PTHR11552:SF138">
    <property type="entry name" value="DEHYDROGENASE PKFF-RELATED"/>
    <property type="match status" value="1"/>
</dbReference>
<feature type="chain" id="PRO_5034018384" evidence="4">
    <location>
        <begin position="17"/>
        <end position="598"/>
    </location>
</feature>
<evidence type="ECO:0000259" key="5">
    <source>
        <dbReference type="PROSITE" id="PS00624"/>
    </source>
</evidence>
<dbReference type="Proteomes" id="UP000250266">
    <property type="component" value="Unassembled WGS sequence"/>
</dbReference>
<organism evidence="6 7">
    <name type="scientific">Lepidopterella palustris CBS 459.81</name>
    <dbReference type="NCBI Taxonomy" id="1314670"/>
    <lineage>
        <taxon>Eukaryota</taxon>
        <taxon>Fungi</taxon>
        <taxon>Dikarya</taxon>
        <taxon>Ascomycota</taxon>
        <taxon>Pezizomycotina</taxon>
        <taxon>Dothideomycetes</taxon>
        <taxon>Pleosporomycetidae</taxon>
        <taxon>Mytilinidiales</taxon>
        <taxon>Argynnaceae</taxon>
        <taxon>Lepidopterella</taxon>
    </lineage>
</organism>
<keyword evidence="2" id="KW-0325">Glycoprotein</keyword>
<feature type="domain" description="Glucose-methanol-choline oxidoreductase N-terminal" evidence="5">
    <location>
        <begin position="305"/>
        <end position="319"/>
    </location>
</feature>
<comment type="similarity">
    <text evidence="1">Belongs to the GMC oxidoreductase family.</text>
</comment>
<dbReference type="PANTHER" id="PTHR11552">
    <property type="entry name" value="GLUCOSE-METHANOL-CHOLINE GMC OXIDOREDUCTASE"/>
    <property type="match status" value="1"/>
</dbReference>
<reference evidence="6 7" key="1">
    <citation type="journal article" date="2016" name="Nat. Commun.">
        <title>Ectomycorrhizal ecology is imprinted in the genome of the dominant symbiotic fungus Cenococcum geophilum.</title>
        <authorList>
            <consortium name="DOE Joint Genome Institute"/>
            <person name="Peter M."/>
            <person name="Kohler A."/>
            <person name="Ohm R.A."/>
            <person name="Kuo A."/>
            <person name="Krutzmann J."/>
            <person name="Morin E."/>
            <person name="Arend M."/>
            <person name="Barry K.W."/>
            <person name="Binder M."/>
            <person name="Choi C."/>
            <person name="Clum A."/>
            <person name="Copeland A."/>
            <person name="Grisel N."/>
            <person name="Haridas S."/>
            <person name="Kipfer T."/>
            <person name="LaButti K."/>
            <person name="Lindquist E."/>
            <person name="Lipzen A."/>
            <person name="Maire R."/>
            <person name="Meier B."/>
            <person name="Mihaltcheva S."/>
            <person name="Molinier V."/>
            <person name="Murat C."/>
            <person name="Poggeler S."/>
            <person name="Quandt C.A."/>
            <person name="Sperisen C."/>
            <person name="Tritt A."/>
            <person name="Tisserant E."/>
            <person name="Crous P.W."/>
            <person name="Henrissat B."/>
            <person name="Nehls U."/>
            <person name="Egli S."/>
            <person name="Spatafora J.W."/>
            <person name="Grigoriev I.V."/>
            <person name="Martin F.M."/>
        </authorList>
    </citation>
    <scope>NUCLEOTIDE SEQUENCE [LARGE SCALE GENOMIC DNA]</scope>
    <source>
        <strain evidence="6 7">CBS 459.81</strain>
    </source>
</reference>
<dbReference type="InterPro" id="IPR036188">
    <property type="entry name" value="FAD/NAD-bd_sf"/>
</dbReference>
<sequence>MNLFFSLLPFVLYANAYPLLGSSFGVPLAATYDYVVIGGGTAGLTVAARLAENPALTIAVIEAGSFYEIDNGNLSQIPAYDFYSVGATYNPLIDWGYHTIPQAGVLNAVVHYPRGKTLGGSSGRNYMAYSRGSKKSYDMWADLVGDDSYKWTNFLPYFEKSMDFTPPDMSKRAANATPQYDLSVLGNGNGPLDVTFPNYGQPWSSWVQIALKGIGVNPIAGFLSGVLFGSSYTTNTIQPKTQTRESSQTGFLNPALVRGNVIVYQKTLAKKIVFDGNKVATGVLVDTGGAQYTLSAKREVILSSGAFGSPQLLMVSGIGPAATLQNLGIPVISNLAGVGQNMWDHLFFGPSYRVKVLTSSSYANPEFAANATFNYQNTQTGPLTNTGGDFFGWEKLPPSSRSTLSPTVQSSLTYFPDDWPELEFLSIPTYLGPTSPPDLAQYGSIAAGLVAPLSRGSVSINSSDTSDPPLINPNWLTHPTDIAVAIAGFKRARAAISSPGMSPVLVGDEAYPGAGVQSDSDILEVIQTSFQSLSHAAATCKMGKAGDGMAVVDSRGRVFGVGGLRVVDVSAFAILPPGNPQSTVYALAEKIADDIKKS</sequence>
<accession>A0A8E2EBG2</accession>
<keyword evidence="4" id="KW-0732">Signal</keyword>
<name>A0A8E2EBG2_9PEZI</name>
<gene>
    <name evidence="6" type="ORF">K432DRAFT_33230</name>
</gene>